<protein>
    <recommendedName>
        <fullName evidence="4">Lipoprotein</fullName>
    </recommendedName>
</protein>
<reference evidence="2 3" key="1">
    <citation type="submission" date="2023-10" db="EMBL/GenBank/DDBJ databases">
        <title>Development of a sustainable strategy for remediation of hydrocarbon-contaminated territories based on the waste exchange concept.</title>
        <authorList>
            <person name="Krivoruchko A."/>
        </authorList>
    </citation>
    <scope>NUCLEOTIDE SEQUENCE [LARGE SCALE GENOMIC DNA]</scope>
    <source>
        <strain evidence="2 3">IEGM 1236</strain>
    </source>
</reference>
<dbReference type="Proteomes" id="UP001185792">
    <property type="component" value="Unassembled WGS sequence"/>
</dbReference>
<sequence length="222" mass="22960">MNVRGRSPHRMACAAALSVAMLAGCGDSEGDSQRPGGVATLDSATSTLVMPYDPVADTTDPRNLVAMATHIFTGQVAALSGTEALSAGSETQYDVTVGVVVKGTVPGTALVNQQGGTVAGVYMSLGGDVPLVPGQWYLFATRILESEGWFTVIPVVGDVPVSEQDARDVDSPPITVLTEAMRANPEATIIEPPPVSSPTLTFPLPTPGDYHPPPSPPPQPTR</sequence>
<evidence type="ECO:0008006" key="4">
    <source>
        <dbReference type="Google" id="ProtNLM"/>
    </source>
</evidence>
<proteinExistence type="predicted"/>
<feature type="region of interest" description="Disordered" evidence="1">
    <location>
        <begin position="185"/>
        <end position="222"/>
    </location>
</feature>
<gene>
    <name evidence="2" type="ORF">R4198_25985</name>
</gene>
<feature type="compositionally biased region" description="Pro residues" evidence="1">
    <location>
        <begin position="204"/>
        <end position="222"/>
    </location>
</feature>
<dbReference type="EMBL" id="JAWLUM010000011">
    <property type="protein sequence ID" value="MDV7137155.1"/>
    <property type="molecule type" value="Genomic_DNA"/>
</dbReference>
<accession>A0ABU4F0X7</accession>
<comment type="caution">
    <text evidence="2">The sequence shown here is derived from an EMBL/GenBank/DDBJ whole genome shotgun (WGS) entry which is preliminary data.</text>
</comment>
<keyword evidence="3" id="KW-1185">Reference proteome</keyword>
<organism evidence="2 3">
    <name type="scientific">Williamsia marianensis</name>
    <dbReference type="NCBI Taxonomy" id="85044"/>
    <lineage>
        <taxon>Bacteria</taxon>
        <taxon>Bacillati</taxon>
        <taxon>Actinomycetota</taxon>
        <taxon>Actinomycetes</taxon>
        <taxon>Mycobacteriales</taxon>
        <taxon>Nocardiaceae</taxon>
        <taxon>Williamsia</taxon>
    </lineage>
</organism>
<dbReference type="RefSeq" id="WP_317715005.1">
    <property type="nucleotide sequence ID" value="NZ_JAWLUM010000011.1"/>
</dbReference>
<name>A0ABU4F0X7_WILMA</name>
<evidence type="ECO:0000313" key="3">
    <source>
        <dbReference type="Proteomes" id="UP001185792"/>
    </source>
</evidence>
<dbReference type="PROSITE" id="PS51257">
    <property type="entry name" value="PROKAR_LIPOPROTEIN"/>
    <property type="match status" value="1"/>
</dbReference>
<evidence type="ECO:0000313" key="2">
    <source>
        <dbReference type="EMBL" id="MDV7137155.1"/>
    </source>
</evidence>
<evidence type="ECO:0000256" key="1">
    <source>
        <dbReference type="SAM" id="MobiDB-lite"/>
    </source>
</evidence>